<dbReference type="InterPro" id="IPR036864">
    <property type="entry name" value="Zn2-C6_fun-type_DNA-bd_sf"/>
</dbReference>
<name>K9GG06_PEND2</name>
<evidence type="ECO:0008006" key="7">
    <source>
        <dbReference type="Google" id="ProtNLM"/>
    </source>
</evidence>
<evidence type="ECO:0000256" key="3">
    <source>
        <dbReference type="ARBA" id="ARBA00023163"/>
    </source>
</evidence>
<comment type="caution">
    <text evidence="5">The sequence shown here is derived from an EMBL/GenBank/DDBJ whole genome shotgun (WGS) entry which is preliminary data.</text>
</comment>
<dbReference type="HOGENOM" id="CLU_3359884_0_0_1"/>
<dbReference type="GO" id="GO:0003677">
    <property type="term" value="F:DNA binding"/>
    <property type="evidence" value="ECO:0007669"/>
    <property type="project" value="UniProtKB-KW"/>
</dbReference>
<evidence type="ECO:0000313" key="6">
    <source>
        <dbReference type="Proteomes" id="UP000009882"/>
    </source>
</evidence>
<evidence type="ECO:0000256" key="2">
    <source>
        <dbReference type="ARBA" id="ARBA00023125"/>
    </source>
</evidence>
<evidence type="ECO:0000256" key="1">
    <source>
        <dbReference type="ARBA" id="ARBA00023015"/>
    </source>
</evidence>
<accession>K9GG06</accession>
<dbReference type="EMBL" id="AKCT01000155">
    <property type="protein sequence ID" value="EKV13713.1"/>
    <property type="molecule type" value="Genomic_DNA"/>
</dbReference>
<dbReference type="InParanoid" id="K9GG06"/>
<dbReference type="OrthoDB" id="4064873at2759"/>
<keyword evidence="3" id="KW-0804">Transcription</keyword>
<sequence>MPRPKVHPASRLRVNTACTTCRASNKRCSGYFPCTN</sequence>
<keyword evidence="4" id="KW-0539">Nucleus</keyword>
<dbReference type="GO" id="GO:0000981">
    <property type="term" value="F:DNA-binding transcription factor activity, RNA polymerase II-specific"/>
    <property type="evidence" value="ECO:0007669"/>
    <property type="project" value="InterPro"/>
</dbReference>
<keyword evidence="6" id="KW-1185">Reference proteome</keyword>
<dbReference type="STRING" id="1170229.K9GG06"/>
<gene>
    <name evidence="5" type="ORF">PDIG_36240</name>
</gene>
<reference evidence="6" key="1">
    <citation type="journal article" date="2012" name="BMC Genomics">
        <title>Genome sequence of the necrotrophic fungus Penicillium digitatum, the main postharvest pathogen of citrus.</title>
        <authorList>
            <person name="Marcet-Houben M."/>
            <person name="Ballester A.-R."/>
            <person name="de la Fuente B."/>
            <person name="Harries E."/>
            <person name="Marcos J.F."/>
            <person name="Gonzalez-Candelas L."/>
            <person name="Gabaldon T."/>
        </authorList>
    </citation>
    <scope>NUCLEOTIDE SEQUENCE [LARGE SCALE GENOMIC DNA]</scope>
    <source>
        <strain evidence="6">PHI26 / CECT 20796</strain>
    </source>
</reference>
<dbReference type="SUPFAM" id="SSF57701">
    <property type="entry name" value="Zn2/Cys6 DNA-binding domain"/>
    <property type="match status" value="1"/>
</dbReference>
<dbReference type="AlphaFoldDB" id="K9GG06"/>
<protein>
    <recommendedName>
        <fullName evidence="7">Zn(2)-C6 fungal-type domain-containing protein</fullName>
    </recommendedName>
</protein>
<organism evidence="5 6">
    <name type="scientific">Penicillium digitatum (strain PHI26 / CECT 20796)</name>
    <name type="common">Green mold</name>
    <dbReference type="NCBI Taxonomy" id="1170229"/>
    <lineage>
        <taxon>Eukaryota</taxon>
        <taxon>Fungi</taxon>
        <taxon>Dikarya</taxon>
        <taxon>Ascomycota</taxon>
        <taxon>Pezizomycotina</taxon>
        <taxon>Eurotiomycetes</taxon>
        <taxon>Eurotiomycetidae</taxon>
        <taxon>Eurotiales</taxon>
        <taxon>Aspergillaceae</taxon>
        <taxon>Penicillium</taxon>
    </lineage>
</organism>
<proteinExistence type="predicted"/>
<dbReference type="Proteomes" id="UP000009882">
    <property type="component" value="Unassembled WGS sequence"/>
</dbReference>
<evidence type="ECO:0000313" key="5">
    <source>
        <dbReference type="EMBL" id="EKV13713.1"/>
    </source>
</evidence>
<keyword evidence="1" id="KW-0805">Transcription regulation</keyword>
<evidence type="ECO:0000256" key="4">
    <source>
        <dbReference type="ARBA" id="ARBA00023242"/>
    </source>
</evidence>
<keyword evidence="2" id="KW-0238">DNA-binding</keyword>
<dbReference type="GO" id="GO:0008270">
    <property type="term" value="F:zinc ion binding"/>
    <property type="evidence" value="ECO:0007669"/>
    <property type="project" value="InterPro"/>
</dbReference>